<feature type="region of interest" description="Disordered" evidence="1">
    <location>
        <begin position="424"/>
        <end position="444"/>
    </location>
</feature>
<sequence>MWVLNYSYEETPPVGKHLTLEIIDHPTKGKVCQLHIVGRYTQVNGQVLDKKHQPDLDYLNEFTDSFKLRLGKEGVDLEITNVPVSFAVSKHLQINLHTKEYLNKIGVQVHHKLAGTTTHLILDTDTFTNDSDNLMIIEALVRQIPIVNADYITVFQERYDKLLKDFNFNFPLFEDFLLNGKLLPNTTQSRILEGLTIMITDTELFENFKVSSQHGHFTLAHFPLDESTKLRDLTDFTQNLLNKNNRTLILQPTRRHKDETGTSVGILNNHDYQISMLLAELTKAVEINTVSVSDLLVAIRDASVDSIFKKRHIVDSQVKKAKRTRIQALDSMDFFAGGTSVQVPETLKPEDNSLGLGVTPRKTNKYISPLDERVESQKSYVPPDSPRPTTTSTTPTMTSSSSTNATSELSAHFPVTVADSIFEETPAAPSSESTVQTQPKKKRNRTRIALLSNEMLENNFDPSSLVAETIPQQPQSDVPVPESMDIVASSTQELAAEKSAIEPQEENIIQEDISMEETENNKDSKETPAPEDLKDETTKAAKTTSVAEMIHKLGDDAKQRIEMEVGVVGSNVSDELSKDLKDLAIVESYEVKPRESQSVEEVRSIYETQAQPGRRTHKAFVKKLPTWKLKKLGLPLDYNDTSKIANKRMVRLHMSIREYVKLSEYDGSVGPKAKKLSSEDEGLLQDMETQKDGDQEYTTAPSSLQPASSSTKTNDRPQQKNNLFVAESDSEDEDGGFRFSKLSNGNAIHNDDGLGMNVRINQDHEVPEYERYTQMEKNGALTGISLAGRTKAAVDDVPTIVNPKTPRASNTGAALQKRSKIGTAKTSSRTKSTSTSSGTGTSSSTTTTAAAAASAARKSSKRAHSDSDSEDEPMFKFTAL</sequence>
<dbReference type="Proteomes" id="UP000774326">
    <property type="component" value="Unassembled WGS sequence"/>
</dbReference>
<evidence type="ECO:0000313" key="3">
    <source>
        <dbReference type="Proteomes" id="UP000774326"/>
    </source>
</evidence>
<organism evidence="2 3">
    <name type="scientific">Wickerhamomyces pijperi</name>
    <name type="common">Yeast</name>
    <name type="synonym">Pichia pijperi</name>
    <dbReference type="NCBI Taxonomy" id="599730"/>
    <lineage>
        <taxon>Eukaryota</taxon>
        <taxon>Fungi</taxon>
        <taxon>Dikarya</taxon>
        <taxon>Ascomycota</taxon>
        <taxon>Saccharomycotina</taxon>
        <taxon>Saccharomycetes</taxon>
        <taxon>Phaffomycetales</taxon>
        <taxon>Wickerhamomycetaceae</taxon>
        <taxon>Wickerhamomyces</taxon>
    </lineage>
</organism>
<name>A0A9P8Q768_WICPI</name>
<protein>
    <submittedName>
        <fullName evidence="2">Uncharacterized protein</fullName>
    </submittedName>
</protein>
<feature type="compositionally biased region" description="Polar residues" evidence="1">
    <location>
        <begin position="428"/>
        <end position="438"/>
    </location>
</feature>
<reference evidence="2" key="2">
    <citation type="submission" date="2021-01" db="EMBL/GenBank/DDBJ databases">
        <authorList>
            <person name="Schikora-Tamarit M.A."/>
        </authorList>
    </citation>
    <scope>NUCLEOTIDE SEQUENCE</scope>
    <source>
        <strain evidence="2">CBS2887</strain>
    </source>
</reference>
<evidence type="ECO:0000313" key="2">
    <source>
        <dbReference type="EMBL" id="KAH3684104.1"/>
    </source>
</evidence>
<feature type="region of interest" description="Disordered" evidence="1">
    <location>
        <begin position="690"/>
        <end position="720"/>
    </location>
</feature>
<keyword evidence="3" id="KW-1185">Reference proteome</keyword>
<accession>A0A9P8Q768</accession>
<gene>
    <name evidence="2" type="ORF">WICPIJ_004928</name>
</gene>
<feature type="compositionally biased region" description="Low complexity" evidence="1">
    <location>
        <begin position="822"/>
        <end position="857"/>
    </location>
</feature>
<feature type="compositionally biased region" description="Basic and acidic residues" evidence="1">
    <location>
        <begin position="519"/>
        <end position="539"/>
    </location>
</feature>
<feature type="compositionally biased region" description="Polar residues" evidence="1">
    <location>
        <begin position="696"/>
        <end position="712"/>
    </location>
</feature>
<feature type="compositionally biased region" description="Low complexity" evidence="1">
    <location>
        <begin position="387"/>
        <end position="407"/>
    </location>
</feature>
<dbReference type="CDD" id="cd00027">
    <property type="entry name" value="BRCT"/>
    <property type="match status" value="1"/>
</dbReference>
<dbReference type="AlphaFoldDB" id="A0A9P8Q768"/>
<feature type="region of interest" description="Disordered" evidence="1">
    <location>
        <begin position="489"/>
        <end position="543"/>
    </location>
</feature>
<dbReference type="OrthoDB" id="3981072at2759"/>
<proteinExistence type="predicted"/>
<feature type="region of interest" description="Disordered" evidence="1">
    <location>
        <begin position="346"/>
        <end position="408"/>
    </location>
</feature>
<evidence type="ECO:0000256" key="1">
    <source>
        <dbReference type="SAM" id="MobiDB-lite"/>
    </source>
</evidence>
<dbReference type="EMBL" id="JAEUBG010002723">
    <property type="protein sequence ID" value="KAH3684104.1"/>
    <property type="molecule type" value="Genomic_DNA"/>
</dbReference>
<reference evidence="2" key="1">
    <citation type="journal article" date="2021" name="Open Biol.">
        <title>Shared evolutionary footprints suggest mitochondrial oxidative damage underlies multiple complex I losses in fungi.</title>
        <authorList>
            <person name="Schikora-Tamarit M.A."/>
            <person name="Marcet-Houben M."/>
            <person name="Nosek J."/>
            <person name="Gabaldon T."/>
        </authorList>
    </citation>
    <scope>NUCLEOTIDE SEQUENCE</scope>
    <source>
        <strain evidence="2">CBS2887</strain>
    </source>
</reference>
<comment type="caution">
    <text evidence="2">The sequence shown here is derived from an EMBL/GenBank/DDBJ whole genome shotgun (WGS) entry which is preliminary data.</text>
</comment>
<feature type="compositionally biased region" description="Acidic residues" evidence="1">
    <location>
        <begin position="503"/>
        <end position="518"/>
    </location>
</feature>
<feature type="region of interest" description="Disordered" evidence="1">
    <location>
        <begin position="797"/>
        <end position="880"/>
    </location>
</feature>